<dbReference type="SUPFAM" id="SSF53098">
    <property type="entry name" value="Ribonuclease H-like"/>
    <property type="match status" value="1"/>
</dbReference>
<evidence type="ECO:0000313" key="2">
    <source>
        <dbReference type="EMBL" id="OXC75301.1"/>
    </source>
</evidence>
<reference evidence="3" key="1">
    <citation type="submission" date="2017-01" db="EMBL/GenBank/DDBJ databases">
        <title>Genome Analysis of Deinococcus marmoris KOPRI26562.</title>
        <authorList>
            <person name="Kim J.H."/>
            <person name="Oh H.-M."/>
        </authorList>
    </citation>
    <scope>NUCLEOTIDE SEQUENCE [LARGE SCALE GENOMIC DNA]</scope>
    <source>
        <strain evidence="3">PAMC 26633</strain>
    </source>
</reference>
<evidence type="ECO:0000313" key="3">
    <source>
        <dbReference type="Proteomes" id="UP000214720"/>
    </source>
</evidence>
<proteinExistence type="predicted"/>
<dbReference type="Proteomes" id="UP000214720">
    <property type="component" value="Unassembled WGS sequence"/>
</dbReference>
<dbReference type="EMBL" id="MTHB01000184">
    <property type="protein sequence ID" value="OXC75301.1"/>
    <property type="molecule type" value="Genomic_DNA"/>
</dbReference>
<dbReference type="AlphaFoldDB" id="A0A226WVU0"/>
<dbReference type="GO" id="GO:0004803">
    <property type="term" value="F:transposase activity"/>
    <property type="evidence" value="ECO:0007669"/>
    <property type="project" value="InterPro"/>
</dbReference>
<feature type="domain" description="Transposase IS4-like" evidence="1">
    <location>
        <begin position="16"/>
        <end position="74"/>
    </location>
</feature>
<gene>
    <name evidence="2" type="ORF">BSU04_27385</name>
</gene>
<name>A0A226WVU0_CABSO</name>
<accession>A0A226WVU0</accession>
<dbReference type="InterPro" id="IPR002559">
    <property type="entry name" value="Transposase_11"/>
</dbReference>
<dbReference type="InterPro" id="IPR012337">
    <property type="entry name" value="RNaseH-like_sf"/>
</dbReference>
<comment type="caution">
    <text evidence="2">The sequence shown here is derived from an EMBL/GenBank/DDBJ whole genome shotgun (WGS) entry which is preliminary data.</text>
</comment>
<sequence>MKLFRVEVSTHRTDWVVTNDITQDSSQATQDACGLRWKIEQFHRELKQLTGLQRCQCRKARIQRNHIASAVLVWVRLADIARQTKRTLYQVKHEMLDNFLRRELKNPSVPMRFA</sequence>
<dbReference type="GO" id="GO:0006313">
    <property type="term" value="P:DNA transposition"/>
    <property type="evidence" value="ECO:0007669"/>
    <property type="project" value="InterPro"/>
</dbReference>
<evidence type="ECO:0000259" key="1">
    <source>
        <dbReference type="Pfam" id="PF01609"/>
    </source>
</evidence>
<protein>
    <recommendedName>
        <fullName evidence="1">Transposase IS4-like domain-containing protein</fullName>
    </recommendedName>
</protein>
<organism evidence="2 3">
    <name type="scientific">Caballeronia sordidicola</name>
    <name type="common">Burkholderia sordidicola</name>
    <dbReference type="NCBI Taxonomy" id="196367"/>
    <lineage>
        <taxon>Bacteria</taxon>
        <taxon>Pseudomonadati</taxon>
        <taxon>Pseudomonadota</taxon>
        <taxon>Betaproteobacteria</taxon>
        <taxon>Burkholderiales</taxon>
        <taxon>Burkholderiaceae</taxon>
        <taxon>Caballeronia</taxon>
    </lineage>
</organism>
<dbReference type="Pfam" id="PF01609">
    <property type="entry name" value="DDE_Tnp_1"/>
    <property type="match status" value="1"/>
</dbReference>
<dbReference type="GO" id="GO:0003677">
    <property type="term" value="F:DNA binding"/>
    <property type="evidence" value="ECO:0007669"/>
    <property type="project" value="InterPro"/>
</dbReference>